<dbReference type="RefSeq" id="WP_090321701.1">
    <property type="nucleotide sequence ID" value="NZ_FNOE01000030.1"/>
</dbReference>
<dbReference type="InterPro" id="IPR020948">
    <property type="entry name" value="P_starv_induced_PsiE-like"/>
</dbReference>
<keyword evidence="2" id="KW-1003">Cell membrane</keyword>
<gene>
    <name evidence="7" type="ORF">C8R26_104176</name>
    <name evidence="8" type="ORF">SAMN05216333_12710</name>
</gene>
<feature type="transmembrane region" description="Helical" evidence="6">
    <location>
        <begin position="27"/>
        <end position="49"/>
    </location>
</feature>
<protein>
    <submittedName>
        <fullName evidence="8">Phosphate-starvation-inducible E</fullName>
    </submittedName>
    <submittedName>
        <fullName evidence="7">Phosphate-starvation-inducible protein E</fullName>
    </submittedName>
</protein>
<feature type="transmembrane region" description="Helical" evidence="6">
    <location>
        <begin position="119"/>
        <end position="138"/>
    </location>
</feature>
<accession>A0A1H8TRM4</accession>
<evidence type="ECO:0000256" key="2">
    <source>
        <dbReference type="ARBA" id="ARBA00022475"/>
    </source>
</evidence>
<reference evidence="7 10" key="3">
    <citation type="submission" date="2018-04" db="EMBL/GenBank/DDBJ databases">
        <title>Active sludge and wastewater microbial communities from Klosterneuburg, Austria.</title>
        <authorList>
            <person name="Wagner M."/>
        </authorList>
    </citation>
    <scope>NUCLEOTIDE SEQUENCE [LARGE SCALE GENOMIC DNA]</scope>
    <source>
        <strain evidence="7 10">Nm49</strain>
    </source>
</reference>
<dbReference type="Proteomes" id="UP000198814">
    <property type="component" value="Unassembled WGS sequence"/>
</dbReference>
<evidence type="ECO:0000256" key="3">
    <source>
        <dbReference type="ARBA" id="ARBA00022692"/>
    </source>
</evidence>
<dbReference type="AlphaFoldDB" id="A0A1H8TRM4"/>
<evidence type="ECO:0000256" key="5">
    <source>
        <dbReference type="ARBA" id="ARBA00023136"/>
    </source>
</evidence>
<keyword evidence="5 6" id="KW-0472">Membrane</keyword>
<sequence>MINQSIAKEKSVFLLTDSDWHTRTIQFIVGILMLALYVWIAAGVLNLLFNLPEILKSGWAQIAEHIIVDIVLILAILELIRILQSYLSVGRVKVTFILDVALVVLIGELIGLWYKEYTFVEVGLHIAVITVLILLRIVSIRFSPNVVD</sequence>
<evidence type="ECO:0000256" key="1">
    <source>
        <dbReference type="ARBA" id="ARBA00004651"/>
    </source>
</evidence>
<keyword evidence="3 6" id="KW-0812">Transmembrane</keyword>
<dbReference type="EMBL" id="QAOI01000004">
    <property type="protein sequence ID" value="PTQ78192.1"/>
    <property type="molecule type" value="Genomic_DNA"/>
</dbReference>
<reference evidence="9" key="2">
    <citation type="submission" date="2016-10" db="EMBL/GenBank/DDBJ databases">
        <authorList>
            <person name="Varghese N."/>
            <person name="Submissions S."/>
        </authorList>
    </citation>
    <scope>NUCLEOTIDE SEQUENCE [LARGE SCALE GENOMIC DNA]</scope>
    <source>
        <strain evidence="9">Nm76</strain>
    </source>
</reference>
<comment type="subcellular location">
    <subcellularLocation>
        <location evidence="1">Cell membrane</location>
        <topology evidence="1">Multi-pass membrane protein</topology>
    </subcellularLocation>
</comment>
<evidence type="ECO:0000256" key="4">
    <source>
        <dbReference type="ARBA" id="ARBA00022989"/>
    </source>
</evidence>
<dbReference type="STRING" id="42354.SAMN05216333_12710"/>
<feature type="transmembrane region" description="Helical" evidence="6">
    <location>
        <begin position="92"/>
        <end position="113"/>
    </location>
</feature>
<keyword evidence="9" id="KW-1185">Reference proteome</keyword>
<name>A0A1H8TRM4_9PROT</name>
<evidence type="ECO:0000313" key="10">
    <source>
        <dbReference type="Proteomes" id="UP000244128"/>
    </source>
</evidence>
<dbReference type="Proteomes" id="UP000244128">
    <property type="component" value="Unassembled WGS sequence"/>
</dbReference>
<dbReference type="Pfam" id="PF06146">
    <property type="entry name" value="PsiE"/>
    <property type="match status" value="1"/>
</dbReference>
<feature type="transmembrane region" description="Helical" evidence="6">
    <location>
        <begin position="61"/>
        <end position="80"/>
    </location>
</feature>
<evidence type="ECO:0000313" key="9">
    <source>
        <dbReference type="Proteomes" id="UP000198814"/>
    </source>
</evidence>
<dbReference type="EMBL" id="FODO01000027">
    <property type="protein sequence ID" value="SEO93659.1"/>
    <property type="molecule type" value="Genomic_DNA"/>
</dbReference>
<organism evidence="8 9">
    <name type="scientific">Nitrosomonas oligotropha</name>
    <dbReference type="NCBI Taxonomy" id="42354"/>
    <lineage>
        <taxon>Bacteria</taxon>
        <taxon>Pseudomonadati</taxon>
        <taxon>Pseudomonadota</taxon>
        <taxon>Betaproteobacteria</taxon>
        <taxon>Nitrosomonadales</taxon>
        <taxon>Nitrosomonadaceae</taxon>
        <taxon>Nitrosomonas</taxon>
    </lineage>
</organism>
<evidence type="ECO:0000313" key="7">
    <source>
        <dbReference type="EMBL" id="PTQ78192.1"/>
    </source>
</evidence>
<keyword evidence="4 6" id="KW-1133">Transmembrane helix</keyword>
<evidence type="ECO:0000256" key="6">
    <source>
        <dbReference type="SAM" id="Phobius"/>
    </source>
</evidence>
<proteinExistence type="predicted"/>
<dbReference type="OrthoDB" id="8547330at2"/>
<evidence type="ECO:0000313" key="8">
    <source>
        <dbReference type="EMBL" id="SEO93659.1"/>
    </source>
</evidence>
<dbReference type="GO" id="GO:0005886">
    <property type="term" value="C:plasma membrane"/>
    <property type="evidence" value="ECO:0007669"/>
    <property type="project" value="UniProtKB-SubCell"/>
</dbReference>
<reference evidence="8" key="1">
    <citation type="submission" date="2016-10" db="EMBL/GenBank/DDBJ databases">
        <authorList>
            <person name="de Groot N.N."/>
        </authorList>
    </citation>
    <scope>NUCLEOTIDE SEQUENCE [LARGE SCALE GENOMIC DNA]</scope>
    <source>
        <strain evidence="8">Nm76</strain>
    </source>
</reference>